<comment type="caution">
    <text evidence="8">The sequence shown here is derived from an EMBL/GenBank/DDBJ whole genome shotgun (WGS) entry which is preliminary data.</text>
</comment>
<dbReference type="Gene3D" id="3.40.309.10">
    <property type="entry name" value="Aldehyde Dehydrogenase, Chain A, domain 2"/>
    <property type="match status" value="1"/>
</dbReference>
<protein>
    <recommendedName>
        <fullName evidence="3">aldehyde dehydrogenase (NAD(+))</fullName>
        <ecNumber evidence="3">1.2.1.3</ecNumber>
    </recommendedName>
</protein>
<evidence type="ECO:0000313" key="8">
    <source>
        <dbReference type="EMBL" id="KAL1888530.1"/>
    </source>
</evidence>
<dbReference type="PROSITE" id="PS00687">
    <property type="entry name" value="ALDEHYDE_DEHYDR_GLU"/>
    <property type="match status" value="1"/>
</dbReference>
<evidence type="ECO:0000256" key="2">
    <source>
        <dbReference type="ARBA" id="ARBA00023002"/>
    </source>
</evidence>
<dbReference type="InterPro" id="IPR029510">
    <property type="entry name" value="Ald_DH_CS_GLU"/>
</dbReference>
<dbReference type="CDD" id="cd07106">
    <property type="entry name" value="ALDH_AldA-AAD23400"/>
    <property type="match status" value="1"/>
</dbReference>
<dbReference type="EMBL" id="JAWCUI010000090">
    <property type="protein sequence ID" value="KAL1888530.1"/>
    <property type="molecule type" value="Genomic_DNA"/>
</dbReference>
<organism evidence="8 9">
    <name type="scientific">Sporothrix stenoceras</name>
    <dbReference type="NCBI Taxonomy" id="5173"/>
    <lineage>
        <taxon>Eukaryota</taxon>
        <taxon>Fungi</taxon>
        <taxon>Dikarya</taxon>
        <taxon>Ascomycota</taxon>
        <taxon>Pezizomycotina</taxon>
        <taxon>Sordariomycetes</taxon>
        <taxon>Sordariomycetidae</taxon>
        <taxon>Ophiostomatales</taxon>
        <taxon>Ophiostomataceae</taxon>
        <taxon>Sporothrix</taxon>
    </lineage>
</organism>
<dbReference type="PROSITE" id="PS00070">
    <property type="entry name" value="ALDEHYDE_DEHYDR_CYS"/>
    <property type="match status" value="1"/>
</dbReference>
<name>A0ABR3YKJ9_9PEZI</name>
<evidence type="ECO:0000256" key="3">
    <source>
        <dbReference type="ARBA" id="ARBA00024226"/>
    </source>
</evidence>
<reference evidence="8 9" key="1">
    <citation type="journal article" date="2024" name="IMA Fungus">
        <title>IMA Genome - F19 : A genome assembly and annotation guide to empower mycologists, including annotated draft genome sequences of Ceratocystis pirilliformis, Diaporthe australafricana, Fusarium ophioides, Paecilomyces lecythidis, and Sporothrix stenoceras.</title>
        <authorList>
            <person name="Aylward J."/>
            <person name="Wilson A.M."/>
            <person name="Visagie C.M."/>
            <person name="Spraker J."/>
            <person name="Barnes I."/>
            <person name="Buitendag C."/>
            <person name="Ceriani C."/>
            <person name="Del Mar Angel L."/>
            <person name="du Plessis D."/>
            <person name="Fuchs T."/>
            <person name="Gasser K."/>
            <person name="Kramer D."/>
            <person name="Li W."/>
            <person name="Munsamy K."/>
            <person name="Piso A."/>
            <person name="Price J.L."/>
            <person name="Sonnekus B."/>
            <person name="Thomas C."/>
            <person name="van der Nest A."/>
            <person name="van Dijk A."/>
            <person name="van Heerden A."/>
            <person name="van Vuuren N."/>
            <person name="Yilmaz N."/>
            <person name="Duong T.A."/>
            <person name="van der Merwe N.A."/>
            <person name="Wingfield M.J."/>
            <person name="Wingfield B.D."/>
        </authorList>
    </citation>
    <scope>NUCLEOTIDE SEQUENCE [LARGE SCALE GENOMIC DNA]</scope>
    <source>
        <strain evidence="8 9">CMW 5346</strain>
    </source>
</reference>
<comment type="similarity">
    <text evidence="1 6">Belongs to the aldehyde dehydrogenase family.</text>
</comment>
<evidence type="ECO:0000256" key="5">
    <source>
        <dbReference type="PROSITE-ProRule" id="PRU10007"/>
    </source>
</evidence>
<dbReference type="InterPro" id="IPR016163">
    <property type="entry name" value="Ald_DH_C"/>
</dbReference>
<sequence length="484" mass="51303">MTSKTLDFGVFHNVIGGQASKTTKTCAHTNPSNLAENPPFPLSTADDVDKAVQAAQSAAVKWGQTPWSERKVPLLSFADAIEELSEDFAKLVVQEQGKPLWLARLETAKGIELLRGTAELTLPDTEIEVVEKPYRKVFSRYVPLGVAVGIVPWNYPVFLALGKLGPAVLTGNAFILKPSPYTPFSGLKLAELAQRFFPPGVVQALGGDESLGPLLTAHSGVNKVSFTGSTATGKRVMAACSQTLKRVTLELGGNDAAIVCADVDPAVVGPKVALQAVVNSGQICIAVKRLYVHESVYDTVLAAMAAFVKTLKMGDGMADGVMLGPLTNELQYGKVNDLLGDISAQGQTVVVGGTNGDDAPAAGKGFFISPTIVDNPPDKSRIVMEEPFGPVFPVLKWSDEAEVIRRVNDTDSGLGASVWSRDMNQASRIGDQLKVGNVWINTHGELQANAPFAGHKSSGLGAAFGMDGLKSYCNVQAVYITHLD</sequence>
<gene>
    <name evidence="8" type="ORF">Sste5346_009486</name>
</gene>
<dbReference type="Proteomes" id="UP001583186">
    <property type="component" value="Unassembled WGS sequence"/>
</dbReference>
<dbReference type="SUPFAM" id="SSF53720">
    <property type="entry name" value="ALDH-like"/>
    <property type="match status" value="1"/>
</dbReference>
<dbReference type="EC" id="1.2.1.3" evidence="3"/>
<keyword evidence="9" id="KW-1185">Reference proteome</keyword>
<proteinExistence type="inferred from homology"/>
<dbReference type="Pfam" id="PF00171">
    <property type="entry name" value="Aldedh"/>
    <property type="match status" value="1"/>
</dbReference>
<dbReference type="PANTHER" id="PTHR11699">
    <property type="entry name" value="ALDEHYDE DEHYDROGENASE-RELATED"/>
    <property type="match status" value="1"/>
</dbReference>
<evidence type="ECO:0000256" key="1">
    <source>
        <dbReference type="ARBA" id="ARBA00009986"/>
    </source>
</evidence>
<accession>A0ABR3YKJ9</accession>
<dbReference type="InterPro" id="IPR016161">
    <property type="entry name" value="Ald_DH/histidinol_DH"/>
</dbReference>
<dbReference type="InterPro" id="IPR016162">
    <property type="entry name" value="Ald_DH_N"/>
</dbReference>
<dbReference type="InterPro" id="IPR044086">
    <property type="entry name" value="LUC3-like"/>
</dbReference>
<feature type="active site" evidence="5">
    <location>
        <position position="250"/>
    </location>
</feature>
<feature type="domain" description="Aldehyde dehydrogenase" evidence="7">
    <location>
        <begin position="22"/>
        <end position="478"/>
    </location>
</feature>
<evidence type="ECO:0000259" key="7">
    <source>
        <dbReference type="Pfam" id="PF00171"/>
    </source>
</evidence>
<dbReference type="Gene3D" id="3.40.605.10">
    <property type="entry name" value="Aldehyde Dehydrogenase, Chain A, domain 1"/>
    <property type="match status" value="1"/>
</dbReference>
<dbReference type="InterPro" id="IPR015590">
    <property type="entry name" value="Aldehyde_DH_dom"/>
</dbReference>
<keyword evidence="2 6" id="KW-0560">Oxidoreductase</keyword>
<evidence type="ECO:0000256" key="6">
    <source>
        <dbReference type="RuleBase" id="RU003345"/>
    </source>
</evidence>
<comment type="catalytic activity">
    <reaction evidence="4">
        <text>an aldehyde + NAD(+) + H2O = a carboxylate + NADH + 2 H(+)</text>
        <dbReference type="Rhea" id="RHEA:16185"/>
        <dbReference type="ChEBI" id="CHEBI:15377"/>
        <dbReference type="ChEBI" id="CHEBI:15378"/>
        <dbReference type="ChEBI" id="CHEBI:17478"/>
        <dbReference type="ChEBI" id="CHEBI:29067"/>
        <dbReference type="ChEBI" id="CHEBI:57540"/>
        <dbReference type="ChEBI" id="CHEBI:57945"/>
        <dbReference type="EC" id="1.2.1.3"/>
    </reaction>
</comment>
<evidence type="ECO:0000256" key="4">
    <source>
        <dbReference type="ARBA" id="ARBA00049194"/>
    </source>
</evidence>
<evidence type="ECO:0000313" key="9">
    <source>
        <dbReference type="Proteomes" id="UP001583186"/>
    </source>
</evidence>
<dbReference type="InterPro" id="IPR016160">
    <property type="entry name" value="Ald_DH_CS_CYS"/>
</dbReference>